<accession>A0A0D0CSJ8</accession>
<dbReference type="EMBL" id="KN826618">
    <property type="protein sequence ID" value="KIK78348.1"/>
    <property type="molecule type" value="Genomic_DNA"/>
</dbReference>
<proteinExistence type="predicted"/>
<name>A0A0D0CSJ8_9AGAM</name>
<dbReference type="AlphaFoldDB" id="A0A0D0CSJ8"/>
<dbReference type="Proteomes" id="UP000054538">
    <property type="component" value="Unassembled WGS sequence"/>
</dbReference>
<feature type="non-terminal residue" evidence="1">
    <location>
        <position position="1"/>
    </location>
</feature>
<reference evidence="1 2" key="1">
    <citation type="submission" date="2014-04" db="EMBL/GenBank/DDBJ databases">
        <authorList>
            <consortium name="DOE Joint Genome Institute"/>
            <person name="Kuo A."/>
            <person name="Kohler A."/>
            <person name="Jargeat P."/>
            <person name="Nagy L.G."/>
            <person name="Floudas D."/>
            <person name="Copeland A."/>
            <person name="Barry K.W."/>
            <person name="Cichocki N."/>
            <person name="Veneault-Fourrey C."/>
            <person name="LaButti K."/>
            <person name="Lindquist E.A."/>
            <person name="Lipzen A."/>
            <person name="Lundell T."/>
            <person name="Morin E."/>
            <person name="Murat C."/>
            <person name="Sun H."/>
            <person name="Tunlid A."/>
            <person name="Henrissat B."/>
            <person name="Grigoriev I.V."/>
            <person name="Hibbett D.S."/>
            <person name="Martin F."/>
            <person name="Nordberg H.P."/>
            <person name="Cantor M.N."/>
            <person name="Hua S.X."/>
        </authorList>
    </citation>
    <scope>NUCLEOTIDE SEQUENCE [LARGE SCALE GENOMIC DNA]</scope>
    <source>
        <strain evidence="1 2">Ve08.2h10</strain>
    </source>
</reference>
<reference evidence="2" key="2">
    <citation type="submission" date="2015-01" db="EMBL/GenBank/DDBJ databases">
        <title>Evolutionary Origins and Diversification of the Mycorrhizal Mutualists.</title>
        <authorList>
            <consortium name="DOE Joint Genome Institute"/>
            <consortium name="Mycorrhizal Genomics Consortium"/>
            <person name="Kohler A."/>
            <person name="Kuo A."/>
            <person name="Nagy L.G."/>
            <person name="Floudas D."/>
            <person name="Copeland A."/>
            <person name="Barry K.W."/>
            <person name="Cichocki N."/>
            <person name="Veneault-Fourrey C."/>
            <person name="LaButti K."/>
            <person name="Lindquist E.A."/>
            <person name="Lipzen A."/>
            <person name="Lundell T."/>
            <person name="Morin E."/>
            <person name="Murat C."/>
            <person name="Riley R."/>
            <person name="Ohm R."/>
            <person name="Sun H."/>
            <person name="Tunlid A."/>
            <person name="Henrissat B."/>
            <person name="Grigoriev I.V."/>
            <person name="Hibbett D.S."/>
            <person name="Martin F."/>
        </authorList>
    </citation>
    <scope>NUCLEOTIDE SEQUENCE [LARGE SCALE GENOMIC DNA]</scope>
    <source>
        <strain evidence="2">Ve08.2h10</strain>
    </source>
</reference>
<evidence type="ECO:0000313" key="2">
    <source>
        <dbReference type="Proteomes" id="UP000054538"/>
    </source>
</evidence>
<organism evidence="1 2">
    <name type="scientific">Paxillus rubicundulus Ve08.2h10</name>
    <dbReference type="NCBI Taxonomy" id="930991"/>
    <lineage>
        <taxon>Eukaryota</taxon>
        <taxon>Fungi</taxon>
        <taxon>Dikarya</taxon>
        <taxon>Basidiomycota</taxon>
        <taxon>Agaricomycotina</taxon>
        <taxon>Agaricomycetes</taxon>
        <taxon>Agaricomycetidae</taxon>
        <taxon>Boletales</taxon>
        <taxon>Paxilineae</taxon>
        <taxon>Paxillaceae</taxon>
        <taxon>Paxillus</taxon>
    </lineage>
</organism>
<keyword evidence="2" id="KW-1185">Reference proteome</keyword>
<gene>
    <name evidence="1" type="ORF">PAXRUDRAFT_164229</name>
</gene>
<dbReference type="OrthoDB" id="3172935at2759"/>
<dbReference type="InParanoid" id="A0A0D0CSJ8"/>
<dbReference type="HOGENOM" id="CLU_2432932_0_0_1"/>
<evidence type="ECO:0000313" key="1">
    <source>
        <dbReference type="EMBL" id="KIK78348.1"/>
    </source>
</evidence>
<protein>
    <submittedName>
        <fullName evidence="1">Uncharacterized protein</fullName>
    </submittedName>
</protein>
<sequence length="91" mass="10312">DFTSISGAWVDALDNVIDKDAYMEALQRDPIALGWDIVCVVHSSGLRHEGFHHMISTGNQMHCFADQEGWPTQLPVLELLRDVKSHWDSIH</sequence>